<protein>
    <submittedName>
        <fullName evidence="2">Antibiotic biosynthesis monooxygenase</fullName>
    </submittedName>
</protein>
<sequence length="94" mass="10097">MIIIAGRLDVDPADRDRYLAAVADVAGLARSAAGCLDFVQAADPIEPGRINVYERWESDEDLARFRASGGPMPDLPPLRSAAVQRFSIAAVESL</sequence>
<dbReference type="InterPro" id="IPR007138">
    <property type="entry name" value="ABM_dom"/>
</dbReference>
<proteinExistence type="predicted"/>
<organism evidence="2 3">
    <name type="scientific">Dactylosporangium darangshiense</name>
    <dbReference type="NCBI Taxonomy" id="579108"/>
    <lineage>
        <taxon>Bacteria</taxon>
        <taxon>Bacillati</taxon>
        <taxon>Actinomycetota</taxon>
        <taxon>Actinomycetes</taxon>
        <taxon>Micromonosporales</taxon>
        <taxon>Micromonosporaceae</taxon>
        <taxon>Dactylosporangium</taxon>
    </lineage>
</organism>
<comment type="caution">
    <text evidence="2">The sequence shown here is derived from an EMBL/GenBank/DDBJ whole genome shotgun (WGS) entry which is preliminary data.</text>
</comment>
<keyword evidence="2" id="KW-0503">Monooxygenase</keyword>
<feature type="domain" description="ABM" evidence="1">
    <location>
        <begin position="2"/>
        <end position="91"/>
    </location>
</feature>
<dbReference type="RefSeq" id="WP_345135057.1">
    <property type="nucleotide sequence ID" value="NZ_BAABAT010000030.1"/>
</dbReference>
<reference evidence="3" key="1">
    <citation type="journal article" date="2019" name="Int. J. Syst. Evol. Microbiol.">
        <title>The Global Catalogue of Microorganisms (GCM) 10K type strain sequencing project: providing services to taxonomists for standard genome sequencing and annotation.</title>
        <authorList>
            <consortium name="The Broad Institute Genomics Platform"/>
            <consortium name="The Broad Institute Genome Sequencing Center for Infectious Disease"/>
            <person name="Wu L."/>
            <person name="Ma J."/>
        </authorList>
    </citation>
    <scope>NUCLEOTIDE SEQUENCE [LARGE SCALE GENOMIC DNA]</scope>
    <source>
        <strain evidence="3">JCM 17441</strain>
    </source>
</reference>
<name>A0ABP8DK68_9ACTN</name>
<dbReference type="Gene3D" id="3.30.70.100">
    <property type="match status" value="1"/>
</dbReference>
<dbReference type="Proteomes" id="UP001500620">
    <property type="component" value="Unassembled WGS sequence"/>
</dbReference>
<accession>A0ABP8DK68</accession>
<dbReference type="EMBL" id="BAABAT010000030">
    <property type="protein sequence ID" value="GAA4258112.1"/>
    <property type="molecule type" value="Genomic_DNA"/>
</dbReference>
<dbReference type="Pfam" id="PF03992">
    <property type="entry name" value="ABM"/>
    <property type="match status" value="1"/>
</dbReference>
<keyword evidence="2" id="KW-0560">Oxidoreductase</keyword>
<keyword evidence="3" id="KW-1185">Reference proteome</keyword>
<dbReference type="SUPFAM" id="SSF54909">
    <property type="entry name" value="Dimeric alpha+beta barrel"/>
    <property type="match status" value="1"/>
</dbReference>
<dbReference type="PROSITE" id="PS51725">
    <property type="entry name" value="ABM"/>
    <property type="match status" value="1"/>
</dbReference>
<dbReference type="InterPro" id="IPR011008">
    <property type="entry name" value="Dimeric_a/b-barrel"/>
</dbReference>
<evidence type="ECO:0000259" key="1">
    <source>
        <dbReference type="PROSITE" id="PS51725"/>
    </source>
</evidence>
<evidence type="ECO:0000313" key="3">
    <source>
        <dbReference type="Proteomes" id="UP001500620"/>
    </source>
</evidence>
<gene>
    <name evidence="2" type="ORF">GCM10022255_077530</name>
</gene>
<dbReference type="GO" id="GO:0004497">
    <property type="term" value="F:monooxygenase activity"/>
    <property type="evidence" value="ECO:0007669"/>
    <property type="project" value="UniProtKB-KW"/>
</dbReference>
<evidence type="ECO:0000313" key="2">
    <source>
        <dbReference type="EMBL" id="GAA4258112.1"/>
    </source>
</evidence>